<feature type="compositionally biased region" description="Acidic residues" evidence="2">
    <location>
        <begin position="325"/>
        <end position="343"/>
    </location>
</feature>
<feature type="region of interest" description="Disordered" evidence="2">
    <location>
        <begin position="1"/>
        <end position="70"/>
    </location>
</feature>
<gene>
    <name evidence="3" type="primary">RRN3_2</name>
    <name evidence="3" type="ORF">IWQ60_007538</name>
</gene>
<dbReference type="EMBL" id="JANBPT010000509">
    <property type="protein sequence ID" value="KAJ1918316.1"/>
    <property type="molecule type" value="Genomic_DNA"/>
</dbReference>
<dbReference type="GO" id="GO:0001181">
    <property type="term" value="F:RNA polymerase I general transcription initiation factor activity"/>
    <property type="evidence" value="ECO:0007669"/>
    <property type="project" value="InterPro"/>
</dbReference>
<feature type="compositionally biased region" description="Basic and acidic residues" evidence="2">
    <location>
        <begin position="344"/>
        <end position="359"/>
    </location>
</feature>
<sequence>MTDLPVTPTQLPRQSSFLGTRPSTGGPKPRVRIMLGDTVVNTDEDPVGGLVRPLDSDPESDDDDDNDGEATLDTTAMMASYLSNALEEHKLGNTKAYLEIITEINGSGISESAEKSSLGSQLSQSFASADNSASATTADAALAQDKPIGMDPRQLVAWVLTFTRMLHRMDRQCAELVGAILDMSWINRQPSVVTTYTRFLCNLVSAQPYYAGEVMRVLVGFLAARTYVPLTEPGVDPNLTKNMVFDRAHRALRSVLNIIPTAHTALSPLLARFFPLKFDSAERHQDYLYNILRIADYAPALRQQILGLVVDRMIQIDVEIQVEVEELEENREDEDDDMDEDEADGKVADSGEAKDENKADTTAPTGIFEMEDEGDDEAVALDLTHAEDAVQDDSTAPLDVRRLVDKLDGIFFQLFSYLERFDVRYDPPATDTSLEATAARESAQATRQELFFILLDLFDRVMLTTFKSRYTQFLLFYVCSLDPAFPDMFLGTLIAKLCEATPQGGAAAGGHRAAGSALSSLPANRSSDVVRVAVAAYVSSFLARAHYVNPLMIRTAASLLIQWARAYLEQYEKINLILATRLTGSGTSAGMPPHMLRSTSSTVPPTPALSRTGSFSSLPRTASASQIHGAATAASATLQPERHTVFYAVAQALMYMFCFRWRELQLSTEEAQASSGVAGTWCPEIRDLPRVVMCSLLPLRMCSEAVTKQFTRMSKQLNFMYCYSVLQAPSQFDAVTAASGDEQGGDVVMGGVDGSGPSASPESNGSPSLSPEQKSAADLAESEAAHKQQMVKTYADLVRQPSTLQAELATFFPFDPFHLPLSGPYISQIYDEWDNRGLGGEGDDSESDYDSEDDDSDEYGSLL</sequence>
<dbReference type="AlphaFoldDB" id="A0A9W7ZWZ4"/>
<evidence type="ECO:0000313" key="4">
    <source>
        <dbReference type="Proteomes" id="UP001150569"/>
    </source>
</evidence>
<evidence type="ECO:0000313" key="3">
    <source>
        <dbReference type="EMBL" id="KAJ1918316.1"/>
    </source>
</evidence>
<feature type="region of interest" description="Disordered" evidence="2">
    <location>
        <begin position="325"/>
        <end position="365"/>
    </location>
</feature>
<comment type="caution">
    <text evidence="3">The sequence shown here is derived from an EMBL/GenBank/DDBJ whole genome shotgun (WGS) entry which is preliminary data.</text>
</comment>
<keyword evidence="4" id="KW-1185">Reference proteome</keyword>
<dbReference type="PANTHER" id="PTHR12790">
    <property type="entry name" value="TRANSCRIPTION INITIATION FACTOR IA RRN3"/>
    <property type="match status" value="1"/>
</dbReference>
<proteinExistence type="inferred from homology"/>
<organism evidence="3 4">
    <name type="scientific">Tieghemiomyces parasiticus</name>
    <dbReference type="NCBI Taxonomy" id="78921"/>
    <lineage>
        <taxon>Eukaryota</taxon>
        <taxon>Fungi</taxon>
        <taxon>Fungi incertae sedis</taxon>
        <taxon>Zoopagomycota</taxon>
        <taxon>Kickxellomycotina</taxon>
        <taxon>Dimargaritomycetes</taxon>
        <taxon>Dimargaritales</taxon>
        <taxon>Dimargaritaceae</taxon>
        <taxon>Tieghemiomyces</taxon>
    </lineage>
</organism>
<dbReference type="Proteomes" id="UP001150569">
    <property type="component" value="Unassembled WGS sequence"/>
</dbReference>
<dbReference type="PANTHER" id="PTHR12790:SF0">
    <property type="entry name" value="RNA POLYMERASE I-SPECIFIC TRANSCRIPTION INITIATION FACTOR RRN3-RELATED"/>
    <property type="match status" value="1"/>
</dbReference>
<dbReference type="OrthoDB" id="26970at2759"/>
<dbReference type="Pfam" id="PF05327">
    <property type="entry name" value="RRN3"/>
    <property type="match status" value="2"/>
</dbReference>
<reference evidence="3" key="1">
    <citation type="submission" date="2022-07" db="EMBL/GenBank/DDBJ databases">
        <title>Phylogenomic reconstructions and comparative analyses of Kickxellomycotina fungi.</title>
        <authorList>
            <person name="Reynolds N.K."/>
            <person name="Stajich J.E."/>
            <person name="Barry K."/>
            <person name="Grigoriev I.V."/>
            <person name="Crous P."/>
            <person name="Smith M.E."/>
        </authorList>
    </citation>
    <scope>NUCLEOTIDE SEQUENCE</scope>
    <source>
        <strain evidence="3">RSA 861</strain>
    </source>
</reference>
<dbReference type="GO" id="GO:0006361">
    <property type="term" value="P:transcription initiation at RNA polymerase I promoter"/>
    <property type="evidence" value="ECO:0007669"/>
    <property type="project" value="InterPro"/>
</dbReference>
<feature type="region of interest" description="Disordered" evidence="2">
    <location>
        <begin position="833"/>
        <end position="863"/>
    </location>
</feature>
<feature type="compositionally biased region" description="Acidic residues" evidence="2">
    <location>
        <begin position="841"/>
        <end position="863"/>
    </location>
</feature>
<protein>
    <submittedName>
        <fullName evidence="3">DNA independent RNA polymerase I transcription factor</fullName>
    </submittedName>
</protein>
<accession>A0A9W7ZWZ4</accession>
<evidence type="ECO:0000256" key="2">
    <source>
        <dbReference type="SAM" id="MobiDB-lite"/>
    </source>
</evidence>
<evidence type="ECO:0000256" key="1">
    <source>
        <dbReference type="ARBA" id="ARBA00010098"/>
    </source>
</evidence>
<dbReference type="InterPro" id="IPR007991">
    <property type="entry name" value="RNA_pol_I_trans_ini_fac_RRN3"/>
</dbReference>
<feature type="region of interest" description="Disordered" evidence="2">
    <location>
        <begin position="598"/>
        <end position="617"/>
    </location>
</feature>
<dbReference type="GO" id="GO:0005634">
    <property type="term" value="C:nucleus"/>
    <property type="evidence" value="ECO:0007669"/>
    <property type="project" value="TreeGrafter"/>
</dbReference>
<feature type="compositionally biased region" description="Acidic residues" evidence="2">
    <location>
        <begin position="56"/>
        <end position="70"/>
    </location>
</feature>
<feature type="compositionally biased region" description="Polar residues" evidence="2">
    <location>
        <begin position="7"/>
        <end position="23"/>
    </location>
</feature>
<comment type="similarity">
    <text evidence="1">Belongs to the RRN3 family.</text>
</comment>
<dbReference type="GO" id="GO:0001042">
    <property type="term" value="F:RNA polymerase I core binding"/>
    <property type="evidence" value="ECO:0007669"/>
    <property type="project" value="TreeGrafter"/>
</dbReference>
<feature type="region of interest" description="Disordered" evidence="2">
    <location>
        <begin position="737"/>
        <end position="783"/>
    </location>
</feature>
<feature type="compositionally biased region" description="Polar residues" evidence="2">
    <location>
        <begin position="757"/>
        <end position="773"/>
    </location>
</feature>
<name>A0A9W7ZWZ4_9FUNG</name>